<accession>A0AA39IB26</accession>
<feature type="compositionally biased region" description="Basic and acidic residues" evidence="7">
    <location>
        <begin position="345"/>
        <end position="355"/>
    </location>
</feature>
<dbReference type="GO" id="GO:0003723">
    <property type="term" value="F:RNA binding"/>
    <property type="evidence" value="ECO:0007669"/>
    <property type="project" value="UniProtKB-UniRule"/>
</dbReference>
<feature type="domain" description="RRM" evidence="8">
    <location>
        <begin position="206"/>
        <end position="284"/>
    </location>
</feature>
<evidence type="ECO:0008006" key="12">
    <source>
        <dbReference type="Google" id="ProtNLM"/>
    </source>
</evidence>
<comment type="caution">
    <text evidence="10">The sequence shown here is derived from an EMBL/GenBank/DDBJ whole genome shotgun (WGS) entry which is preliminary data.</text>
</comment>
<evidence type="ECO:0000313" key="11">
    <source>
        <dbReference type="Proteomes" id="UP001175271"/>
    </source>
</evidence>
<dbReference type="Proteomes" id="UP001175271">
    <property type="component" value="Unassembled WGS sequence"/>
</dbReference>
<keyword evidence="5" id="KW-0539">Nucleus</keyword>
<dbReference type="SMART" id="SM00360">
    <property type="entry name" value="RRM"/>
    <property type="match status" value="3"/>
</dbReference>
<dbReference type="PANTHER" id="PTHR23189">
    <property type="entry name" value="RNA RECOGNITION MOTIF-CONTAINING"/>
    <property type="match status" value="1"/>
</dbReference>
<name>A0AA39IB26_9BILA</name>
<dbReference type="Gene3D" id="2.40.290.10">
    <property type="match status" value="1"/>
</dbReference>
<evidence type="ECO:0000256" key="2">
    <source>
        <dbReference type="ARBA" id="ARBA00005387"/>
    </source>
</evidence>
<gene>
    <name evidence="10" type="ORF">QR680_015069</name>
</gene>
<dbReference type="Pfam" id="PF00076">
    <property type="entry name" value="RRM_1"/>
    <property type="match status" value="1"/>
</dbReference>
<dbReference type="PROSITE" id="PS50917">
    <property type="entry name" value="SPOC"/>
    <property type="match status" value="1"/>
</dbReference>
<feature type="region of interest" description="Disordered" evidence="7">
    <location>
        <begin position="345"/>
        <end position="440"/>
    </location>
</feature>
<dbReference type="Gene3D" id="3.30.70.330">
    <property type="match status" value="3"/>
</dbReference>
<proteinExistence type="inferred from homology"/>
<feature type="region of interest" description="Disordered" evidence="7">
    <location>
        <begin position="153"/>
        <end position="197"/>
    </location>
</feature>
<organism evidence="10 11">
    <name type="scientific">Steinernema hermaphroditum</name>
    <dbReference type="NCBI Taxonomy" id="289476"/>
    <lineage>
        <taxon>Eukaryota</taxon>
        <taxon>Metazoa</taxon>
        <taxon>Ecdysozoa</taxon>
        <taxon>Nematoda</taxon>
        <taxon>Chromadorea</taxon>
        <taxon>Rhabditida</taxon>
        <taxon>Tylenchina</taxon>
        <taxon>Panagrolaimomorpha</taxon>
        <taxon>Strongyloidoidea</taxon>
        <taxon>Steinernematidae</taxon>
        <taxon>Steinernema</taxon>
    </lineage>
</organism>
<evidence type="ECO:0000256" key="5">
    <source>
        <dbReference type="ARBA" id="ARBA00023242"/>
    </source>
</evidence>
<dbReference type="InterPro" id="IPR012677">
    <property type="entry name" value="Nucleotide-bd_a/b_plait_sf"/>
</dbReference>
<evidence type="ECO:0000256" key="6">
    <source>
        <dbReference type="PROSITE-ProRule" id="PRU00176"/>
    </source>
</evidence>
<feature type="compositionally biased region" description="Low complexity" evidence="7">
    <location>
        <begin position="402"/>
        <end position="413"/>
    </location>
</feature>
<dbReference type="SUPFAM" id="SSF54928">
    <property type="entry name" value="RNA-binding domain, RBD"/>
    <property type="match status" value="2"/>
</dbReference>
<dbReference type="Pfam" id="PF08777">
    <property type="entry name" value="RRM_3"/>
    <property type="match status" value="1"/>
</dbReference>
<dbReference type="InterPro" id="IPR010912">
    <property type="entry name" value="SPOC_met"/>
</dbReference>
<sequence>MSSSRSRTDSDSSSGSERHSRRRSRSPITKRLSKRRSPDTTLSDFYKQRFGSHSPEEYRNLRLSQFDERINGKDIRELLDKELEKKYGPYEIKVIRNPEDDNQKLAYVNFEKQDAAKKIRRILLPQLQRIFGRNLYVDPAGVVRDQEGNYVRDRCPTYNSASATSRRDQSPRRYNRRSSPSMPRKRRESNASEWRSLKKDDAHATRTLFVGNLALDIREADLRKVFEKYGTIDDVDIKTPADAKACYAFILYQDVEQAMDAKANEHDEPIRTGDPRCKIGYGKSQPSNRLWVGKLGDWTAPSDLEKQFRRFGEIDFVDYRSGDTFGYVRFVDLPAATEACREMKNYPLGGKDRPILVDFAKNSSDDPRSRKRRRSSSSSPDRDQSRSPKGQRRGPHTPPDSPIASSRSSSATPSPTPQDDQVVSVSAHEAISRSPSPEKTFNTVAELEEEVASTWKGLVQLKRRDYLMKLFRLTGSEHLLQSTLRDNHGASLRPTIAQRLSLSSAFHSRLENLTPKDYTLMVGAAGNEENSLQPLCVYLNTKTVIGIVQLNGVTGYIVPPGDVAEETLDRFSPMHVPLVREGMNNVVFLLIKNL</sequence>
<feature type="compositionally biased region" description="Basic and acidic residues" evidence="7">
    <location>
        <begin position="1"/>
        <end position="10"/>
    </location>
</feature>
<dbReference type="InterPro" id="IPR000504">
    <property type="entry name" value="RRM_dom"/>
</dbReference>
<comment type="subcellular location">
    <subcellularLocation>
        <location evidence="1">Nucleus</location>
    </subcellularLocation>
</comment>
<dbReference type="PROSITE" id="PS50102">
    <property type="entry name" value="RRM"/>
    <property type="match status" value="2"/>
</dbReference>
<dbReference type="InterPro" id="IPR035979">
    <property type="entry name" value="RBD_domain_sf"/>
</dbReference>
<reference evidence="10" key="1">
    <citation type="submission" date="2023-06" db="EMBL/GenBank/DDBJ databases">
        <title>Genomic analysis of the entomopathogenic nematode Steinernema hermaphroditum.</title>
        <authorList>
            <person name="Schwarz E.M."/>
            <person name="Heppert J.K."/>
            <person name="Baniya A."/>
            <person name="Schwartz H.T."/>
            <person name="Tan C.-H."/>
            <person name="Antoshechkin I."/>
            <person name="Sternberg P.W."/>
            <person name="Goodrich-Blair H."/>
            <person name="Dillman A.R."/>
        </authorList>
    </citation>
    <scope>NUCLEOTIDE SEQUENCE</scope>
    <source>
        <strain evidence="10">PS9179</strain>
        <tissue evidence="10">Whole animal</tissue>
    </source>
</reference>
<keyword evidence="4 6" id="KW-0694">RNA-binding</keyword>
<evidence type="ECO:0000256" key="7">
    <source>
        <dbReference type="SAM" id="MobiDB-lite"/>
    </source>
</evidence>
<protein>
    <recommendedName>
        <fullName evidence="12">RNA-binding protein 15B</fullName>
    </recommendedName>
</protein>
<evidence type="ECO:0000256" key="4">
    <source>
        <dbReference type="ARBA" id="ARBA00022884"/>
    </source>
</evidence>
<dbReference type="EMBL" id="JAUCMV010000002">
    <property type="protein sequence ID" value="KAK0421117.1"/>
    <property type="molecule type" value="Genomic_DNA"/>
</dbReference>
<keyword evidence="11" id="KW-1185">Reference proteome</keyword>
<feature type="domain" description="SPOC" evidence="9">
    <location>
        <begin position="444"/>
        <end position="594"/>
    </location>
</feature>
<evidence type="ECO:0000259" key="9">
    <source>
        <dbReference type="PROSITE" id="PS50917"/>
    </source>
</evidence>
<keyword evidence="3" id="KW-0597">Phosphoprotein</keyword>
<dbReference type="GO" id="GO:0005634">
    <property type="term" value="C:nucleus"/>
    <property type="evidence" value="ECO:0007669"/>
    <property type="project" value="UniProtKB-SubCell"/>
</dbReference>
<feature type="domain" description="RRM" evidence="8">
    <location>
        <begin position="288"/>
        <end position="362"/>
    </location>
</feature>
<evidence type="ECO:0000256" key="3">
    <source>
        <dbReference type="ARBA" id="ARBA00022553"/>
    </source>
</evidence>
<comment type="similarity">
    <text evidence="2">Belongs to the RRM Spen family.</text>
</comment>
<evidence type="ECO:0000259" key="8">
    <source>
        <dbReference type="PROSITE" id="PS50102"/>
    </source>
</evidence>
<evidence type="ECO:0000256" key="1">
    <source>
        <dbReference type="ARBA" id="ARBA00004123"/>
    </source>
</evidence>
<evidence type="ECO:0000313" key="10">
    <source>
        <dbReference type="EMBL" id="KAK0421117.1"/>
    </source>
</evidence>
<dbReference type="InterPro" id="IPR014886">
    <property type="entry name" value="La_xRRM"/>
</dbReference>
<feature type="region of interest" description="Disordered" evidence="7">
    <location>
        <begin position="1"/>
        <end position="53"/>
    </location>
</feature>
<dbReference type="SUPFAM" id="SSF100939">
    <property type="entry name" value="SPOC domain-like"/>
    <property type="match status" value="1"/>
</dbReference>
<dbReference type="InterPro" id="IPR016194">
    <property type="entry name" value="SPOC-like_C_dom_sf"/>
</dbReference>
<dbReference type="AlphaFoldDB" id="A0AA39IB26"/>